<dbReference type="InterPro" id="IPR041489">
    <property type="entry name" value="PDZ_6"/>
</dbReference>
<dbReference type="Pfam" id="PF02163">
    <property type="entry name" value="Peptidase_M50"/>
    <property type="match status" value="1"/>
</dbReference>
<dbReference type="GO" id="GO:0006508">
    <property type="term" value="P:proteolysis"/>
    <property type="evidence" value="ECO:0007669"/>
    <property type="project" value="UniProtKB-KW"/>
</dbReference>
<dbReference type="InterPro" id="IPR008915">
    <property type="entry name" value="Peptidase_M50"/>
</dbReference>
<name>A0A3E0W9F8_9MICO</name>
<evidence type="ECO:0000256" key="11">
    <source>
        <dbReference type="SAM" id="Phobius"/>
    </source>
</evidence>
<dbReference type="EMBL" id="NBXE01000023">
    <property type="protein sequence ID" value="RFA26659.1"/>
    <property type="molecule type" value="Genomic_DNA"/>
</dbReference>
<feature type="transmembrane region" description="Helical" evidence="11">
    <location>
        <begin position="124"/>
        <end position="152"/>
    </location>
</feature>
<evidence type="ECO:0000313" key="13">
    <source>
        <dbReference type="EMBL" id="RFA26659.1"/>
    </source>
</evidence>
<keyword evidence="7" id="KW-0862">Zinc</keyword>
<comment type="similarity">
    <text evidence="3">Belongs to the peptidase M50B family.</text>
</comment>
<feature type="transmembrane region" description="Helical" evidence="11">
    <location>
        <begin position="410"/>
        <end position="431"/>
    </location>
</feature>
<evidence type="ECO:0000256" key="1">
    <source>
        <dbReference type="ARBA" id="ARBA00001947"/>
    </source>
</evidence>
<comment type="subcellular location">
    <subcellularLocation>
        <location evidence="2">Membrane</location>
        <topology evidence="2">Multi-pass membrane protein</topology>
    </subcellularLocation>
</comment>
<evidence type="ECO:0000256" key="5">
    <source>
        <dbReference type="ARBA" id="ARBA00022692"/>
    </source>
</evidence>
<evidence type="ECO:0000256" key="8">
    <source>
        <dbReference type="ARBA" id="ARBA00022989"/>
    </source>
</evidence>
<evidence type="ECO:0000259" key="12">
    <source>
        <dbReference type="SMART" id="SM00228"/>
    </source>
</evidence>
<keyword evidence="4" id="KW-0645">Protease</keyword>
<dbReference type="CDD" id="cd23081">
    <property type="entry name" value="cpPDZ_EcRseP-like"/>
    <property type="match status" value="1"/>
</dbReference>
<keyword evidence="9" id="KW-0482">Metalloprotease</keyword>
<protein>
    <submittedName>
        <fullName evidence="13">Peptidase</fullName>
    </submittedName>
</protein>
<dbReference type="SMART" id="SM00228">
    <property type="entry name" value="PDZ"/>
    <property type="match status" value="1"/>
</dbReference>
<keyword evidence="5 11" id="KW-0812">Transmembrane</keyword>
<dbReference type="InterPro" id="IPR004387">
    <property type="entry name" value="Pept_M50_Zn"/>
</dbReference>
<evidence type="ECO:0000313" key="14">
    <source>
        <dbReference type="Proteomes" id="UP000257080"/>
    </source>
</evidence>
<comment type="caution">
    <text evidence="13">The sequence shown here is derived from an EMBL/GenBank/DDBJ whole genome shotgun (WGS) entry which is preliminary data.</text>
</comment>
<proteinExistence type="inferred from homology"/>
<dbReference type="Pfam" id="PF17820">
    <property type="entry name" value="PDZ_6"/>
    <property type="match status" value="1"/>
</dbReference>
<dbReference type="InterPro" id="IPR036034">
    <property type="entry name" value="PDZ_sf"/>
</dbReference>
<evidence type="ECO:0000256" key="2">
    <source>
        <dbReference type="ARBA" id="ARBA00004141"/>
    </source>
</evidence>
<dbReference type="Proteomes" id="UP000257080">
    <property type="component" value="Unassembled WGS sequence"/>
</dbReference>
<dbReference type="GO" id="GO:0004222">
    <property type="term" value="F:metalloendopeptidase activity"/>
    <property type="evidence" value="ECO:0007669"/>
    <property type="project" value="InterPro"/>
</dbReference>
<dbReference type="PANTHER" id="PTHR42837">
    <property type="entry name" value="REGULATOR OF SIGMA-E PROTEASE RSEP"/>
    <property type="match status" value="1"/>
</dbReference>
<evidence type="ECO:0000256" key="6">
    <source>
        <dbReference type="ARBA" id="ARBA00022801"/>
    </source>
</evidence>
<evidence type="ECO:0000256" key="7">
    <source>
        <dbReference type="ARBA" id="ARBA00022833"/>
    </source>
</evidence>
<comment type="cofactor">
    <cofactor evidence="1">
        <name>Zn(2+)</name>
        <dbReference type="ChEBI" id="CHEBI:29105"/>
    </cofactor>
</comment>
<accession>A0A3E0W9F8</accession>
<organism evidence="13 14">
    <name type="scientific">Subtercola boreus</name>
    <dbReference type="NCBI Taxonomy" id="120213"/>
    <lineage>
        <taxon>Bacteria</taxon>
        <taxon>Bacillati</taxon>
        <taxon>Actinomycetota</taxon>
        <taxon>Actinomycetes</taxon>
        <taxon>Micrococcales</taxon>
        <taxon>Microbacteriaceae</taxon>
        <taxon>Subtercola</taxon>
    </lineage>
</organism>
<dbReference type="SUPFAM" id="SSF50156">
    <property type="entry name" value="PDZ domain-like"/>
    <property type="match status" value="1"/>
</dbReference>
<evidence type="ECO:0000256" key="3">
    <source>
        <dbReference type="ARBA" id="ARBA00007931"/>
    </source>
</evidence>
<feature type="transmembrane region" description="Helical" evidence="11">
    <location>
        <begin position="363"/>
        <end position="389"/>
    </location>
</feature>
<dbReference type="InterPro" id="IPR001478">
    <property type="entry name" value="PDZ"/>
</dbReference>
<dbReference type="Gene3D" id="2.30.42.10">
    <property type="match status" value="1"/>
</dbReference>
<evidence type="ECO:0000256" key="9">
    <source>
        <dbReference type="ARBA" id="ARBA00023049"/>
    </source>
</evidence>
<dbReference type="GO" id="GO:0016020">
    <property type="term" value="C:membrane"/>
    <property type="evidence" value="ECO:0007669"/>
    <property type="project" value="UniProtKB-SubCell"/>
</dbReference>
<dbReference type="AlphaFoldDB" id="A0A3E0W9F8"/>
<evidence type="ECO:0000256" key="10">
    <source>
        <dbReference type="ARBA" id="ARBA00023136"/>
    </source>
</evidence>
<keyword evidence="10 11" id="KW-0472">Membrane</keyword>
<sequence>MLLYIVGVVIVALGLAISIALHEVGHLVPAKLFGVKVTQYMVGFGPTVFSRRKGETEYGVKLIPFGGYISMIGMFPPQKEGGKARRATTGFFQTLIQDARKASLETIGDDDGRSFYRLPIYKRVIIMLGGPTMNLLLGIVFFAIVLCGFGLAGPSTTIGSVSSCVQPAGSTSTTCAASDPVSPGSAAGILPGDRIVSVDGQAISTWDQATAIIRQSPGVALSVVVARDGGEQTLSVTPLLTERAVTEVVNGQSVAKTDASGAAVTEDVGFVGIGYATELQPQPLTAVLPFVGENIGGVANTIFNLPARIVGVADAAFGGGTRDANGPISVVGVGRVAGEIATIDIPLASKVATLVGLLGSVNIGLFVINLVPLMPLDGGHIIGALWEGLRRQLAKLFKRPNPGPVDTAKLMPLTFVVVIFLGGLSALLVYADIVNPVNLFG</sequence>
<dbReference type="PANTHER" id="PTHR42837:SF2">
    <property type="entry name" value="MEMBRANE METALLOPROTEASE ARASP2, CHLOROPLASTIC-RELATED"/>
    <property type="match status" value="1"/>
</dbReference>
<keyword evidence="8 11" id="KW-1133">Transmembrane helix</keyword>
<keyword evidence="6" id="KW-0378">Hydrolase</keyword>
<reference evidence="13 14" key="1">
    <citation type="submission" date="2017-04" db="EMBL/GenBank/DDBJ databases">
        <title>Comparative genome analysis of Subtercola boreus.</title>
        <authorList>
            <person name="Cho Y.-J."/>
            <person name="Cho A."/>
            <person name="Kim O.-S."/>
            <person name="Lee J.-I."/>
        </authorList>
    </citation>
    <scope>NUCLEOTIDE SEQUENCE [LARGE SCALE GENOMIC DNA]</scope>
    <source>
        <strain evidence="13 14">P28004</strain>
    </source>
</reference>
<feature type="domain" description="PDZ" evidence="12">
    <location>
        <begin position="147"/>
        <end position="229"/>
    </location>
</feature>
<dbReference type="CDD" id="cd06163">
    <property type="entry name" value="S2P-M50_PDZ_RseP-like"/>
    <property type="match status" value="1"/>
</dbReference>
<gene>
    <name evidence="13" type="ORF">B7R25_09655</name>
</gene>
<evidence type="ECO:0000256" key="4">
    <source>
        <dbReference type="ARBA" id="ARBA00022670"/>
    </source>
</evidence>